<evidence type="ECO:0000313" key="2">
    <source>
        <dbReference type="EMBL" id="PLB34438.1"/>
    </source>
</evidence>
<name>A0A2I2F1G2_ASPCN</name>
<sequence length="712" mass="76642">MTVSALLSFCPRLRGGRSTSGSTLTHDAHDPPAIDPLESAHLARDNSRASSSSDSVDAPRLHRPNDSSSGLSKKLRKRFSREGKGSIFPFARSTGLNAGPIASGDVGSSLVSERGYDSDAQFISTPKQPKHIPDHPSTGLGENGAPHHQGKSEPLGVLVEEHSRTESENSAIFPRNGDRTKSFLSWGHGRLQCSPKLDRVDLDRLPSSVVDPLQSPGPSDNGAAIAENDLPMPNVRHSRLQTDIPSASLPLGPNSGRLYSSVPCRGHPHLVSPVPRGYRVSTDSSRGTPDIVIPRTRGRLSAQLVGPASSPHLQDMNIPHMLATTSISSPLRSKAQSLDDGMMDNNEGPRRLSPPSGTRQERGQLEVRVIRMDTPSSFSTATNYSDGGASASQGKFTEHFELNPSTISLRSDCQSEVGSSCSVSVGWLSEGRRMGYGYALVPSPNDEPSQGGSIEPMTGEADSSHQGAVGNLSSVSVGRDNSGESVRTSSKTASSSLGVPGFARRWSPRNRPGIPCYKPTSIHSTSGDAPSLWERISHWRGNQDTREAVEADLIPPWAHFCGVGPASPASQNQQRTASATTKDTEGAPSKRQVRLRRAKSLWAKRRGVTERTSSLDAKAPIRKSSKETYPVVRRRALRGIRFKVRARKGRRSTDESDNVPIIPARTSGDTGVSQVSHEMTTLGPGQGEWQERLSDETVVSEWDAYQDCVETQ</sequence>
<protein>
    <submittedName>
        <fullName evidence="2">Uncharacterized protein</fullName>
    </submittedName>
</protein>
<feature type="region of interest" description="Disordered" evidence="1">
    <location>
        <begin position="208"/>
        <end position="228"/>
    </location>
</feature>
<feature type="compositionally biased region" description="Polar residues" evidence="1">
    <location>
        <begin position="327"/>
        <end position="336"/>
    </location>
</feature>
<dbReference type="GeneID" id="36525216"/>
<feature type="region of interest" description="Disordered" evidence="1">
    <location>
        <begin position="564"/>
        <end position="596"/>
    </location>
</feature>
<feature type="region of interest" description="Disordered" evidence="1">
    <location>
        <begin position="273"/>
        <end position="292"/>
    </location>
</feature>
<feature type="region of interest" description="Disordered" evidence="1">
    <location>
        <begin position="647"/>
        <end position="676"/>
    </location>
</feature>
<dbReference type="RefSeq" id="XP_024668450.1">
    <property type="nucleotide sequence ID" value="XM_024818056.1"/>
</dbReference>
<feature type="region of interest" description="Disordered" evidence="1">
    <location>
        <begin position="16"/>
        <end position="78"/>
    </location>
</feature>
<feature type="region of interest" description="Disordered" evidence="1">
    <location>
        <begin position="122"/>
        <end position="152"/>
    </location>
</feature>
<feature type="compositionally biased region" description="Polar residues" evidence="1">
    <location>
        <begin position="667"/>
        <end position="676"/>
    </location>
</feature>
<keyword evidence="3" id="KW-1185">Reference proteome</keyword>
<feature type="region of interest" description="Disordered" evidence="1">
    <location>
        <begin position="327"/>
        <end position="362"/>
    </location>
</feature>
<feature type="region of interest" description="Disordered" evidence="1">
    <location>
        <begin position="442"/>
        <end position="505"/>
    </location>
</feature>
<dbReference type="AlphaFoldDB" id="A0A2I2F1G2"/>
<evidence type="ECO:0000313" key="3">
    <source>
        <dbReference type="Proteomes" id="UP000234585"/>
    </source>
</evidence>
<dbReference type="OrthoDB" id="4226789at2759"/>
<feature type="compositionally biased region" description="Low complexity" evidence="1">
    <location>
        <begin position="485"/>
        <end position="496"/>
    </location>
</feature>
<evidence type="ECO:0000256" key="1">
    <source>
        <dbReference type="SAM" id="MobiDB-lite"/>
    </source>
</evidence>
<organism evidence="2 3">
    <name type="scientific">Aspergillus candidus</name>
    <dbReference type="NCBI Taxonomy" id="41067"/>
    <lineage>
        <taxon>Eukaryota</taxon>
        <taxon>Fungi</taxon>
        <taxon>Dikarya</taxon>
        <taxon>Ascomycota</taxon>
        <taxon>Pezizomycotina</taxon>
        <taxon>Eurotiomycetes</taxon>
        <taxon>Eurotiomycetidae</taxon>
        <taxon>Eurotiales</taxon>
        <taxon>Aspergillaceae</taxon>
        <taxon>Aspergillus</taxon>
        <taxon>Aspergillus subgen. Circumdati</taxon>
    </lineage>
</organism>
<proteinExistence type="predicted"/>
<dbReference type="Proteomes" id="UP000234585">
    <property type="component" value="Unassembled WGS sequence"/>
</dbReference>
<accession>A0A2I2F1G2</accession>
<feature type="compositionally biased region" description="Polar residues" evidence="1">
    <location>
        <begin position="568"/>
        <end position="581"/>
    </location>
</feature>
<dbReference type="EMBL" id="KZ559179">
    <property type="protein sequence ID" value="PLB34438.1"/>
    <property type="molecule type" value="Genomic_DNA"/>
</dbReference>
<gene>
    <name evidence="2" type="ORF">BDW47DRAFT_134338</name>
</gene>
<reference evidence="2 3" key="1">
    <citation type="submission" date="2017-12" db="EMBL/GenBank/DDBJ databases">
        <authorList>
            <consortium name="DOE Joint Genome Institute"/>
            <person name="Haridas S."/>
            <person name="Kjaerbolling I."/>
            <person name="Vesth T.C."/>
            <person name="Frisvad J.C."/>
            <person name="Nybo J.L."/>
            <person name="Theobald S."/>
            <person name="Kuo A."/>
            <person name="Bowyer P."/>
            <person name="Matsuda Y."/>
            <person name="Mondo S."/>
            <person name="Lyhne E.K."/>
            <person name="Kogle M.E."/>
            <person name="Clum A."/>
            <person name="Lipzen A."/>
            <person name="Salamov A."/>
            <person name="Ngan C.Y."/>
            <person name="Daum C."/>
            <person name="Chiniquy J."/>
            <person name="Barry K."/>
            <person name="LaButti K."/>
            <person name="Simmons B.A."/>
            <person name="Magnuson J.K."/>
            <person name="Mortensen U.H."/>
            <person name="Larsen T.O."/>
            <person name="Grigoriev I.V."/>
            <person name="Baker S.E."/>
            <person name="Andersen M.R."/>
            <person name="Nordberg H.P."/>
            <person name="Cantor M.N."/>
            <person name="Hua S.X."/>
        </authorList>
    </citation>
    <scope>NUCLEOTIDE SEQUENCE [LARGE SCALE GENOMIC DNA]</scope>
    <source>
        <strain evidence="2 3">CBS 102.13</strain>
    </source>
</reference>